<dbReference type="GO" id="GO:0005801">
    <property type="term" value="C:cis-Golgi network"/>
    <property type="evidence" value="ECO:0007669"/>
    <property type="project" value="TreeGrafter"/>
</dbReference>
<dbReference type="InterPro" id="IPR007194">
    <property type="entry name" value="TRAPP_component"/>
</dbReference>
<dbReference type="Proteomes" id="UP000612055">
    <property type="component" value="Unassembled WGS sequence"/>
</dbReference>
<dbReference type="SUPFAM" id="SSF111126">
    <property type="entry name" value="Ligand-binding domain in the NO signalling and Golgi transport"/>
    <property type="match status" value="2"/>
</dbReference>
<dbReference type="Gene3D" id="3.30.1380.20">
    <property type="entry name" value="Trafficking protein particle complex subunit 3"/>
    <property type="match status" value="2"/>
</dbReference>
<dbReference type="OrthoDB" id="941624at2759"/>
<dbReference type="CDD" id="cd14944">
    <property type="entry name" value="TRAPPC6A_Trs33"/>
    <property type="match status" value="1"/>
</dbReference>
<comment type="similarity">
    <text evidence="1">Belongs to the TRAPP small subunits family. BET3 subfamily.</text>
</comment>
<dbReference type="PANTHER" id="PTHR12817:SF0">
    <property type="entry name" value="GEO08327P1"/>
    <property type="match status" value="1"/>
</dbReference>
<name>A0A836BUG1_9CHLO</name>
<dbReference type="Pfam" id="PF04051">
    <property type="entry name" value="TRAPP"/>
    <property type="match status" value="2"/>
</dbReference>
<organism evidence="3 4">
    <name type="scientific">Edaphochlamys debaryana</name>
    <dbReference type="NCBI Taxonomy" id="47281"/>
    <lineage>
        <taxon>Eukaryota</taxon>
        <taxon>Viridiplantae</taxon>
        <taxon>Chlorophyta</taxon>
        <taxon>core chlorophytes</taxon>
        <taxon>Chlorophyceae</taxon>
        <taxon>CS clade</taxon>
        <taxon>Chlamydomonadales</taxon>
        <taxon>Chlamydomonadales incertae sedis</taxon>
        <taxon>Edaphochlamys</taxon>
    </lineage>
</organism>
<protein>
    <submittedName>
        <fullName evidence="3">Uncharacterized protein</fullName>
    </submittedName>
</protein>
<proteinExistence type="inferred from homology"/>
<keyword evidence="4" id="KW-1185">Reference proteome</keyword>
<reference evidence="3" key="1">
    <citation type="journal article" date="2020" name="bioRxiv">
        <title>Comparative genomics of Chlamydomonas.</title>
        <authorList>
            <person name="Craig R.J."/>
            <person name="Hasan A.R."/>
            <person name="Ness R.W."/>
            <person name="Keightley P.D."/>
        </authorList>
    </citation>
    <scope>NUCLEOTIDE SEQUENCE</scope>
    <source>
        <strain evidence="3">CCAP 11/70</strain>
    </source>
</reference>
<dbReference type="GO" id="GO:0030008">
    <property type="term" value="C:TRAPP complex"/>
    <property type="evidence" value="ECO:0007669"/>
    <property type="project" value="TreeGrafter"/>
</dbReference>
<dbReference type="InterPro" id="IPR024096">
    <property type="entry name" value="NO_sig/Golgi_transp_ligand-bd"/>
</dbReference>
<gene>
    <name evidence="3" type="ORF">HYH03_012480</name>
</gene>
<evidence type="ECO:0000256" key="2">
    <source>
        <dbReference type="SAM" id="MobiDB-lite"/>
    </source>
</evidence>
<dbReference type="PANTHER" id="PTHR12817">
    <property type="entry name" value="TRAFFICKING PROTEIN PARTICLE COMPLEX SUBUNIT 6B"/>
    <property type="match status" value="1"/>
</dbReference>
<sequence>MQKPLAPSPAPGTGPTPAKKPTRRCAEVCLELLCVECVRLFHDKQSGPAAAAALEAIGYRVGQQLVERYTRDKPLLGDTLEIIKFVCKDFWQALFKKQVDNLKTNHRGVYVLQRTSYCPPPSPCPHPDMYPNTPSRHLAASRSRAAATPFLCPHADTYPNTRPAPPVHPPPRQGVYVLQDNGFRWLQRLAGPPPPGAGAGADPGREEAARQLALRYLHLPCGLVRGALGHLGVACTVEADPKQLPSCTFTVRIT</sequence>
<dbReference type="InterPro" id="IPR037992">
    <property type="entry name" value="TRAPPC6/Trs33"/>
</dbReference>
<dbReference type="EMBL" id="JAEHOE010000077">
    <property type="protein sequence ID" value="KAG2489042.1"/>
    <property type="molecule type" value="Genomic_DNA"/>
</dbReference>
<comment type="caution">
    <text evidence="3">The sequence shown here is derived from an EMBL/GenBank/DDBJ whole genome shotgun (WGS) entry which is preliminary data.</text>
</comment>
<accession>A0A836BUG1</accession>
<feature type="region of interest" description="Disordered" evidence="2">
    <location>
        <begin position="1"/>
        <end position="21"/>
    </location>
</feature>
<dbReference type="GO" id="GO:0005802">
    <property type="term" value="C:trans-Golgi network"/>
    <property type="evidence" value="ECO:0007669"/>
    <property type="project" value="TreeGrafter"/>
</dbReference>
<evidence type="ECO:0000256" key="1">
    <source>
        <dbReference type="ARBA" id="ARBA00006218"/>
    </source>
</evidence>
<dbReference type="AlphaFoldDB" id="A0A836BUG1"/>
<evidence type="ECO:0000313" key="3">
    <source>
        <dbReference type="EMBL" id="KAG2489042.1"/>
    </source>
</evidence>
<dbReference type="GO" id="GO:0006888">
    <property type="term" value="P:endoplasmic reticulum to Golgi vesicle-mediated transport"/>
    <property type="evidence" value="ECO:0007669"/>
    <property type="project" value="TreeGrafter"/>
</dbReference>
<feature type="compositionally biased region" description="Pro residues" evidence="2">
    <location>
        <begin position="1"/>
        <end position="14"/>
    </location>
</feature>
<evidence type="ECO:0000313" key="4">
    <source>
        <dbReference type="Proteomes" id="UP000612055"/>
    </source>
</evidence>